<dbReference type="EMBL" id="LPXO01000011">
    <property type="protein sequence ID" value="KUF09640.1"/>
    <property type="molecule type" value="Genomic_DNA"/>
</dbReference>
<dbReference type="Proteomes" id="UP000054396">
    <property type="component" value="Unassembled WGS sequence"/>
</dbReference>
<protein>
    <submittedName>
        <fullName evidence="1">Uncharacterized protein</fullName>
    </submittedName>
</protein>
<sequence length="206" mass="22663">MFVLTEKAAAQQMRINNGCPSLGTSNVGQYTIEQLNKLCHDEAQSGGQVKPAENGAALTCGQHRFMAMKARIDVSYSEGVASQQVVDKYCTNKPDSALPDQSYEGGDKITGTVRFERGYDTRWSGRKASICQRYYSGRAYIENGRIEFNSGGHTWRGTISQSSYISITRNGVTPRPKNHTVISGPMFDAELYNGYCGAGFFRLVAD</sequence>
<dbReference type="STRING" id="1685382.AVJ23_15885"/>
<name>A0A0W7WGP6_9RHOB</name>
<evidence type="ECO:0000313" key="1">
    <source>
        <dbReference type="EMBL" id="KUF09640.1"/>
    </source>
</evidence>
<dbReference type="RefSeq" id="WP_058863204.1">
    <property type="nucleotide sequence ID" value="NZ_LPXO01000011.1"/>
</dbReference>
<proteinExistence type="predicted"/>
<accession>A0A0W7WGP6</accession>
<comment type="caution">
    <text evidence="1">The sequence shown here is derived from an EMBL/GenBank/DDBJ whole genome shotgun (WGS) entry which is preliminary data.</text>
</comment>
<evidence type="ECO:0000313" key="2">
    <source>
        <dbReference type="Proteomes" id="UP000054396"/>
    </source>
</evidence>
<reference evidence="1 2" key="1">
    <citation type="submission" date="2015-12" db="EMBL/GenBank/DDBJ databases">
        <authorList>
            <person name="Shamseldin A."/>
            <person name="Moawad H."/>
            <person name="Abd El-Rahim W.M."/>
            <person name="Sadowsky M.J."/>
        </authorList>
    </citation>
    <scope>NUCLEOTIDE SEQUENCE [LARGE SCALE GENOMIC DNA]</scope>
    <source>
        <strain evidence="1 2">SJ5A-1</strain>
    </source>
</reference>
<keyword evidence="2" id="KW-1185">Reference proteome</keyword>
<gene>
    <name evidence="1" type="ORF">AVJ23_15885</name>
</gene>
<dbReference type="AlphaFoldDB" id="A0A0W7WGP6"/>
<organism evidence="1 2">
    <name type="scientific">Pseudoponticoccus marisrubri</name>
    <dbReference type="NCBI Taxonomy" id="1685382"/>
    <lineage>
        <taxon>Bacteria</taxon>
        <taxon>Pseudomonadati</taxon>
        <taxon>Pseudomonadota</taxon>
        <taxon>Alphaproteobacteria</taxon>
        <taxon>Rhodobacterales</taxon>
        <taxon>Roseobacteraceae</taxon>
        <taxon>Pseudoponticoccus</taxon>
    </lineage>
</organism>